<dbReference type="EMBL" id="CP004388">
    <property type="protein sequence ID" value="AJD53576.1"/>
    <property type="molecule type" value="Genomic_DNA"/>
</dbReference>
<evidence type="ECO:0000313" key="2">
    <source>
        <dbReference type="Proteomes" id="UP000007127"/>
    </source>
</evidence>
<dbReference type="Pfam" id="PF09669">
    <property type="entry name" value="Phage_pRha"/>
    <property type="match status" value="1"/>
</dbReference>
<evidence type="ECO:0000313" key="1">
    <source>
        <dbReference type="EMBL" id="AJD53576.1"/>
    </source>
</evidence>
<sequence length="130" mass="15315">MLLPGHHQKHSTTNTAPIVTLKDNQAFANSRDVAEFFGKRHDNVLYDVEKLVMQVRRPEISGDLRMFFPKPYVNPQNKQTYRSWDMTKDGFTLLVMGYTGKKTMQFKLRYIEEFNRMEAKLKEQANAWLV</sequence>
<protein>
    <submittedName>
        <fullName evidence="1">Phage-encoded protein-like protein</fullName>
    </submittedName>
</protein>
<gene>
    <name evidence="1" type="ORF">TH3_17370</name>
</gene>
<organism evidence="1 2">
    <name type="scientific">Thalassospira xiamenensis M-5 = DSM 17429</name>
    <dbReference type="NCBI Taxonomy" id="1123366"/>
    <lineage>
        <taxon>Bacteria</taxon>
        <taxon>Pseudomonadati</taxon>
        <taxon>Pseudomonadota</taxon>
        <taxon>Alphaproteobacteria</taxon>
        <taxon>Rhodospirillales</taxon>
        <taxon>Thalassospiraceae</taxon>
        <taxon>Thalassospira</taxon>
    </lineage>
</organism>
<name>A0AB72UH05_9PROT</name>
<dbReference type="InterPro" id="IPR014054">
    <property type="entry name" value="Phage_regulatory_Rha"/>
</dbReference>
<proteinExistence type="predicted"/>
<accession>A0AB72UH05</accession>
<dbReference type="NCBIfam" id="TIGR02681">
    <property type="entry name" value="phage_pRha"/>
    <property type="match status" value="1"/>
</dbReference>
<reference evidence="1 2" key="1">
    <citation type="journal article" date="2012" name="J. Bacteriol.">
        <title>Genome sequence of Thalassospira xiamenensis type strain M-5.</title>
        <authorList>
            <person name="Lai Q."/>
            <person name="Shao Z."/>
        </authorList>
    </citation>
    <scope>NUCLEOTIDE SEQUENCE [LARGE SCALE GENOMIC DNA]</scope>
    <source>
        <strain evidence="1 2">M-5</strain>
    </source>
</reference>
<dbReference type="KEGG" id="txi:TH3_17370"/>
<dbReference type="Proteomes" id="UP000007127">
    <property type="component" value="Chromosome"/>
</dbReference>
<dbReference type="AlphaFoldDB" id="A0AB72UH05"/>